<dbReference type="Proteomes" id="UP001215598">
    <property type="component" value="Unassembled WGS sequence"/>
</dbReference>
<feature type="signal peptide" evidence="1">
    <location>
        <begin position="1"/>
        <end position="30"/>
    </location>
</feature>
<gene>
    <name evidence="2" type="ORF">B0H16DRAFT_1452683</name>
</gene>
<sequence>MTHNSHSLWIDWGSGCLAMTWLGLPNEALATPLAPESIWNKSLRRCAPSAARIVFAVAVGNLHAQRIQFQQAASRILAVGWKNKGETRNTGNGRLSTGVLQCEILEAGVCVAPEQTSGDNVARSAKEGPHIDVKTKGAGYGTDPKVTVVHCGGGV</sequence>
<dbReference type="EMBL" id="JARKIB010000018">
    <property type="protein sequence ID" value="KAJ7769502.1"/>
    <property type="molecule type" value="Genomic_DNA"/>
</dbReference>
<feature type="chain" id="PRO_5042181224" evidence="1">
    <location>
        <begin position="31"/>
        <end position="155"/>
    </location>
</feature>
<proteinExistence type="predicted"/>
<accession>A0AAD7JQ34</accession>
<reference evidence="2" key="1">
    <citation type="submission" date="2023-03" db="EMBL/GenBank/DDBJ databases">
        <title>Massive genome expansion in bonnet fungi (Mycena s.s.) driven by repeated elements and novel gene families across ecological guilds.</title>
        <authorList>
            <consortium name="Lawrence Berkeley National Laboratory"/>
            <person name="Harder C.B."/>
            <person name="Miyauchi S."/>
            <person name="Viragh M."/>
            <person name="Kuo A."/>
            <person name="Thoen E."/>
            <person name="Andreopoulos B."/>
            <person name="Lu D."/>
            <person name="Skrede I."/>
            <person name="Drula E."/>
            <person name="Henrissat B."/>
            <person name="Morin E."/>
            <person name="Kohler A."/>
            <person name="Barry K."/>
            <person name="LaButti K."/>
            <person name="Morin E."/>
            <person name="Salamov A."/>
            <person name="Lipzen A."/>
            <person name="Mereny Z."/>
            <person name="Hegedus B."/>
            <person name="Baldrian P."/>
            <person name="Stursova M."/>
            <person name="Weitz H."/>
            <person name="Taylor A."/>
            <person name="Grigoriev I.V."/>
            <person name="Nagy L.G."/>
            <person name="Martin F."/>
            <person name="Kauserud H."/>
        </authorList>
    </citation>
    <scope>NUCLEOTIDE SEQUENCE</scope>
    <source>
        <strain evidence="2">CBHHK182m</strain>
    </source>
</reference>
<keyword evidence="1" id="KW-0732">Signal</keyword>
<name>A0AAD7JQ34_9AGAR</name>
<keyword evidence="3" id="KW-1185">Reference proteome</keyword>
<evidence type="ECO:0000256" key="1">
    <source>
        <dbReference type="SAM" id="SignalP"/>
    </source>
</evidence>
<comment type="caution">
    <text evidence="2">The sequence shown here is derived from an EMBL/GenBank/DDBJ whole genome shotgun (WGS) entry which is preliminary data.</text>
</comment>
<evidence type="ECO:0000313" key="2">
    <source>
        <dbReference type="EMBL" id="KAJ7769502.1"/>
    </source>
</evidence>
<evidence type="ECO:0000313" key="3">
    <source>
        <dbReference type="Proteomes" id="UP001215598"/>
    </source>
</evidence>
<organism evidence="2 3">
    <name type="scientific">Mycena metata</name>
    <dbReference type="NCBI Taxonomy" id="1033252"/>
    <lineage>
        <taxon>Eukaryota</taxon>
        <taxon>Fungi</taxon>
        <taxon>Dikarya</taxon>
        <taxon>Basidiomycota</taxon>
        <taxon>Agaricomycotina</taxon>
        <taxon>Agaricomycetes</taxon>
        <taxon>Agaricomycetidae</taxon>
        <taxon>Agaricales</taxon>
        <taxon>Marasmiineae</taxon>
        <taxon>Mycenaceae</taxon>
        <taxon>Mycena</taxon>
    </lineage>
</organism>
<protein>
    <submittedName>
        <fullName evidence="2">Uncharacterized protein</fullName>
    </submittedName>
</protein>
<dbReference type="AlphaFoldDB" id="A0AAD7JQ34"/>